<feature type="compositionally biased region" description="Basic and acidic residues" evidence="1">
    <location>
        <begin position="1"/>
        <end position="10"/>
    </location>
</feature>
<protein>
    <submittedName>
        <fullName evidence="2">Uncharacterized protein</fullName>
    </submittedName>
</protein>
<name>A0A238WAH1_HALEZ</name>
<dbReference type="AlphaFoldDB" id="A0A238WAH1"/>
<evidence type="ECO:0000256" key="1">
    <source>
        <dbReference type="SAM" id="MobiDB-lite"/>
    </source>
</evidence>
<reference evidence="2 3" key="1">
    <citation type="submission" date="2017-06" db="EMBL/GenBank/DDBJ databases">
        <authorList>
            <person name="Kim H.J."/>
            <person name="Triplett B.A."/>
        </authorList>
    </citation>
    <scope>NUCLEOTIDE SEQUENCE [LARGE SCALE GENOMIC DNA]</scope>
    <source>
        <strain evidence="2 3">DSM 19316</strain>
    </source>
</reference>
<accession>A0A238WAH1</accession>
<evidence type="ECO:0000313" key="3">
    <source>
        <dbReference type="Proteomes" id="UP000198297"/>
    </source>
</evidence>
<dbReference type="Proteomes" id="UP000198297">
    <property type="component" value="Unassembled WGS sequence"/>
</dbReference>
<organism evidence="2 3">
    <name type="scientific">Halorubrum ezzemoulense</name>
    <name type="common">Halorubrum chaoviator</name>
    <dbReference type="NCBI Taxonomy" id="337243"/>
    <lineage>
        <taxon>Archaea</taxon>
        <taxon>Methanobacteriati</taxon>
        <taxon>Methanobacteriota</taxon>
        <taxon>Stenosarchaea group</taxon>
        <taxon>Halobacteria</taxon>
        <taxon>Halobacteriales</taxon>
        <taxon>Haloferacaceae</taxon>
        <taxon>Halorubrum</taxon>
    </lineage>
</organism>
<gene>
    <name evidence="2" type="ORF">SAMN06266787_102104</name>
</gene>
<evidence type="ECO:0000313" key="2">
    <source>
        <dbReference type="EMBL" id="SNR43586.1"/>
    </source>
</evidence>
<sequence>MGVVDSHEDRTGDDEEDPEESVRVVEGHAVQFNEYRY</sequence>
<proteinExistence type="predicted"/>
<dbReference type="EMBL" id="FZNK01000002">
    <property type="protein sequence ID" value="SNR43586.1"/>
    <property type="molecule type" value="Genomic_DNA"/>
</dbReference>
<feature type="region of interest" description="Disordered" evidence="1">
    <location>
        <begin position="1"/>
        <end position="27"/>
    </location>
</feature>